<gene>
    <name evidence="2" type="ORF">A0H81_11570</name>
</gene>
<name>A0A1C7LV87_GRIFR</name>
<reference evidence="2 3" key="1">
    <citation type="submission" date="2016-03" db="EMBL/GenBank/DDBJ databases">
        <title>Whole genome sequencing of Grifola frondosa 9006-11.</title>
        <authorList>
            <person name="Min B."/>
            <person name="Park H."/>
            <person name="Kim J.-G."/>
            <person name="Cho H."/>
            <person name="Oh Y.-L."/>
            <person name="Kong W.-S."/>
            <person name="Choi I.-G."/>
        </authorList>
    </citation>
    <scope>NUCLEOTIDE SEQUENCE [LARGE SCALE GENOMIC DNA]</scope>
    <source>
        <strain evidence="2 3">9006-11</strain>
    </source>
</reference>
<evidence type="ECO:0000256" key="1">
    <source>
        <dbReference type="SAM" id="MobiDB-lite"/>
    </source>
</evidence>
<feature type="region of interest" description="Disordered" evidence="1">
    <location>
        <begin position="26"/>
        <end position="75"/>
    </location>
</feature>
<evidence type="ECO:0000313" key="2">
    <source>
        <dbReference type="EMBL" id="OBZ68570.1"/>
    </source>
</evidence>
<accession>A0A1C7LV87</accession>
<dbReference type="EMBL" id="LUGG01000020">
    <property type="protein sequence ID" value="OBZ68570.1"/>
    <property type="molecule type" value="Genomic_DNA"/>
</dbReference>
<dbReference type="Proteomes" id="UP000092993">
    <property type="component" value="Unassembled WGS sequence"/>
</dbReference>
<dbReference type="AlphaFoldDB" id="A0A1C7LV87"/>
<keyword evidence="3" id="KW-1185">Reference proteome</keyword>
<protein>
    <submittedName>
        <fullName evidence="2">Uncharacterized protein</fullName>
    </submittedName>
</protein>
<comment type="caution">
    <text evidence="2">The sequence shown here is derived from an EMBL/GenBank/DDBJ whole genome shotgun (WGS) entry which is preliminary data.</text>
</comment>
<sequence>MCPRGAKPFAFAPGAAGDILPSVYEGLASRPSTSGLHSPRASSPEFNDEYNFGRDSDDDNGEYSPGQYYASAGAGDGVEEKAAMDRVAGASRNNGIARGLGGGQATPHEPHVAIHGGKYVAWERGAAGVQGKGGAHFLPVYSADV</sequence>
<organism evidence="2 3">
    <name type="scientific">Grifola frondosa</name>
    <name type="common">Maitake</name>
    <name type="synonym">Polyporus frondosus</name>
    <dbReference type="NCBI Taxonomy" id="5627"/>
    <lineage>
        <taxon>Eukaryota</taxon>
        <taxon>Fungi</taxon>
        <taxon>Dikarya</taxon>
        <taxon>Basidiomycota</taxon>
        <taxon>Agaricomycotina</taxon>
        <taxon>Agaricomycetes</taxon>
        <taxon>Polyporales</taxon>
        <taxon>Grifolaceae</taxon>
        <taxon>Grifola</taxon>
    </lineage>
</organism>
<proteinExistence type="predicted"/>
<feature type="compositionally biased region" description="Polar residues" evidence="1">
    <location>
        <begin position="30"/>
        <end position="45"/>
    </location>
</feature>
<evidence type="ECO:0000313" key="3">
    <source>
        <dbReference type="Proteomes" id="UP000092993"/>
    </source>
</evidence>